<feature type="domain" description="PKD" evidence="1">
    <location>
        <begin position="171"/>
        <end position="220"/>
    </location>
</feature>
<comment type="caution">
    <text evidence="2">The sequence shown here is derived from an EMBL/GenBank/DDBJ whole genome shotgun (WGS) entry which is preliminary data.</text>
</comment>
<evidence type="ECO:0000313" key="2">
    <source>
        <dbReference type="EMBL" id="GGG46685.1"/>
    </source>
</evidence>
<organism evidence="2 3">
    <name type="scientific">Kocuria dechangensis</name>
    <dbReference type="NCBI Taxonomy" id="1176249"/>
    <lineage>
        <taxon>Bacteria</taxon>
        <taxon>Bacillati</taxon>
        <taxon>Actinomycetota</taxon>
        <taxon>Actinomycetes</taxon>
        <taxon>Micrococcales</taxon>
        <taxon>Micrococcaceae</taxon>
        <taxon>Kocuria</taxon>
    </lineage>
</organism>
<proteinExistence type="predicted"/>
<dbReference type="Proteomes" id="UP000638848">
    <property type="component" value="Unassembled WGS sequence"/>
</dbReference>
<reference evidence="2" key="2">
    <citation type="submission" date="2020-09" db="EMBL/GenBank/DDBJ databases">
        <authorList>
            <person name="Sun Q."/>
            <person name="Zhou Y."/>
        </authorList>
    </citation>
    <scope>NUCLEOTIDE SEQUENCE</scope>
    <source>
        <strain evidence="2">CGMCC 1.12187</strain>
    </source>
</reference>
<reference evidence="2" key="1">
    <citation type="journal article" date="2014" name="Int. J. Syst. Evol. Microbiol.">
        <title>Complete genome sequence of Corynebacterium casei LMG S-19264T (=DSM 44701T), isolated from a smear-ripened cheese.</title>
        <authorList>
            <consortium name="US DOE Joint Genome Institute (JGI-PGF)"/>
            <person name="Walter F."/>
            <person name="Albersmeier A."/>
            <person name="Kalinowski J."/>
            <person name="Ruckert C."/>
        </authorList>
    </citation>
    <scope>NUCLEOTIDE SEQUENCE</scope>
    <source>
        <strain evidence="2">CGMCC 1.12187</strain>
    </source>
</reference>
<dbReference type="InterPro" id="IPR035986">
    <property type="entry name" value="PKD_dom_sf"/>
</dbReference>
<name>A0A917GI57_9MICC</name>
<dbReference type="EMBL" id="BMEQ01000002">
    <property type="protein sequence ID" value="GGG46685.1"/>
    <property type="molecule type" value="Genomic_DNA"/>
</dbReference>
<gene>
    <name evidence="2" type="ORF">GCM10011374_06310</name>
</gene>
<dbReference type="InterPro" id="IPR000601">
    <property type="entry name" value="PKD_dom"/>
</dbReference>
<dbReference type="Gene3D" id="2.60.40.10">
    <property type="entry name" value="Immunoglobulins"/>
    <property type="match status" value="1"/>
</dbReference>
<sequence length="273" mass="29211">MGAAPVAYDPDKDPAFQKALRNHLSSQDMPEFFSPDSMAQMRAETFGLRNPCAAEEDGALDDCLAEQECTPSGGGEGVYMDVVVGDGSERTEWGEPMCVPVAEAESGEEVIELPTFTLQDFKTLAVAPAASAVQPAPDTLRGMHTNVYAEAQPQQFATELGGFPVQVRAVPVQYSWNYGDGTTLGPTELSGAPLPENAWDEQTDTSHVYAETGDYAVTLTTWFYGEYSIAGGPWLPVAGLNDVASAPVPISVWRSTVRNYADDCLENPRGAGC</sequence>
<dbReference type="RefSeq" id="WP_229741525.1">
    <property type="nucleotide sequence ID" value="NZ_BMEQ01000002.1"/>
</dbReference>
<dbReference type="CDD" id="cd00146">
    <property type="entry name" value="PKD"/>
    <property type="match status" value="1"/>
</dbReference>
<dbReference type="SUPFAM" id="SSF49299">
    <property type="entry name" value="PKD domain"/>
    <property type="match status" value="1"/>
</dbReference>
<dbReference type="GO" id="GO:0005975">
    <property type="term" value="P:carbohydrate metabolic process"/>
    <property type="evidence" value="ECO:0007669"/>
    <property type="project" value="UniProtKB-ARBA"/>
</dbReference>
<dbReference type="PROSITE" id="PS50093">
    <property type="entry name" value="PKD"/>
    <property type="match status" value="1"/>
</dbReference>
<accession>A0A917GI57</accession>
<evidence type="ECO:0000313" key="3">
    <source>
        <dbReference type="Proteomes" id="UP000638848"/>
    </source>
</evidence>
<dbReference type="InterPro" id="IPR013783">
    <property type="entry name" value="Ig-like_fold"/>
</dbReference>
<evidence type="ECO:0000259" key="1">
    <source>
        <dbReference type="PROSITE" id="PS50093"/>
    </source>
</evidence>
<dbReference type="Pfam" id="PF00801">
    <property type="entry name" value="PKD"/>
    <property type="match status" value="1"/>
</dbReference>
<protein>
    <recommendedName>
        <fullName evidence="1">PKD domain-containing protein</fullName>
    </recommendedName>
</protein>
<keyword evidence="3" id="KW-1185">Reference proteome</keyword>
<dbReference type="AlphaFoldDB" id="A0A917GI57"/>